<comment type="caution">
    <text evidence="16">The sequence shown here is derived from an EMBL/GenBank/DDBJ whole genome shotgun (WGS) entry which is preliminary data.</text>
</comment>
<dbReference type="AlphaFoldDB" id="A0A0V8GEW4"/>
<dbReference type="InterPro" id="IPR005467">
    <property type="entry name" value="His_kinase_dom"/>
</dbReference>
<dbReference type="InterPro" id="IPR036097">
    <property type="entry name" value="HisK_dim/P_sf"/>
</dbReference>
<dbReference type="RefSeq" id="WP_058265506.1">
    <property type="nucleotide sequence ID" value="NZ_FMYN01000003.1"/>
</dbReference>
<dbReference type="Pfam" id="PF00512">
    <property type="entry name" value="HisKA"/>
    <property type="match status" value="1"/>
</dbReference>
<evidence type="ECO:0000313" key="17">
    <source>
        <dbReference type="Proteomes" id="UP000053797"/>
    </source>
</evidence>
<name>A0A0V8GEW4_9BACL</name>
<evidence type="ECO:0000313" key="16">
    <source>
        <dbReference type="EMBL" id="KSU48808.1"/>
    </source>
</evidence>
<organism evidence="16 17">
    <name type="scientific">Exiguobacterium indicum</name>
    <dbReference type="NCBI Taxonomy" id="296995"/>
    <lineage>
        <taxon>Bacteria</taxon>
        <taxon>Bacillati</taxon>
        <taxon>Bacillota</taxon>
        <taxon>Bacilli</taxon>
        <taxon>Bacillales</taxon>
        <taxon>Bacillales Family XII. Incertae Sedis</taxon>
        <taxon>Exiguobacterium</taxon>
    </lineage>
</organism>
<sequence length="449" mass="50590">MRRIKLTVWMLVLLLLAAFLSTALAWLLASQLPLGGKTVPRYYYTTEEDTVSAVKEDIIRYQNGQIPTGPYEWAVYDANGRLVSASDKYPKDLTPSRLLAEQTPTEREPSDTGKVRTLHHIEAINLGTREPGYFLTVQSDKPTLNEYQVGNSNAFFILQVVLFIVFLLLLTRWIAGLFRELERRLERLTVEPAPTEPLPPVKGPKEFKLFAQSIERIEQELRTLRVRDQERFVEQLRLITSLSHDLRTPLTSIQGFIQWLTEKHETLSATERTELLAIVTRQSETLASRIDELFTLAKLSNTDYPVERTSLDLVTLTEQVLELFPGTSSTVNGPAHATLFADPMLLRRLLENLIRNATLHGTGDLRITINDDAEGIQLICSNAIESTYTLEELNEWLTPFGTSDASRSSGGSGIGLSIVQQIMARHAGNVALTSQDNRFIVTCRFPHIS</sequence>
<evidence type="ECO:0000256" key="8">
    <source>
        <dbReference type="ARBA" id="ARBA00022741"/>
    </source>
</evidence>
<dbReference type="InterPro" id="IPR050398">
    <property type="entry name" value="HssS/ArlS-like"/>
</dbReference>
<evidence type="ECO:0000256" key="6">
    <source>
        <dbReference type="ARBA" id="ARBA00022679"/>
    </source>
</evidence>
<keyword evidence="12" id="KW-0902">Two-component regulatory system</keyword>
<evidence type="ECO:0000256" key="12">
    <source>
        <dbReference type="ARBA" id="ARBA00023012"/>
    </source>
</evidence>
<keyword evidence="9" id="KW-0418">Kinase</keyword>
<dbReference type="OrthoDB" id="9792991at2"/>
<evidence type="ECO:0000256" key="10">
    <source>
        <dbReference type="ARBA" id="ARBA00022840"/>
    </source>
</evidence>
<keyword evidence="7 14" id="KW-0812">Transmembrane</keyword>
<evidence type="ECO:0000256" key="4">
    <source>
        <dbReference type="ARBA" id="ARBA00022475"/>
    </source>
</evidence>
<dbReference type="Gene3D" id="3.30.565.10">
    <property type="entry name" value="Histidine kinase-like ATPase, C-terminal domain"/>
    <property type="match status" value="1"/>
</dbReference>
<proteinExistence type="predicted"/>
<feature type="transmembrane region" description="Helical" evidence="14">
    <location>
        <begin position="154"/>
        <end position="175"/>
    </location>
</feature>
<keyword evidence="10" id="KW-0067">ATP-binding</keyword>
<keyword evidence="11 14" id="KW-1133">Transmembrane helix</keyword>
<feature type="domain" description="Histidine kinase" evidence="15">
    <location>
        <begin position="241"/>
        <end position="449"/>
    </location>
</feature>
<evidence type="ECO:0000256" key="7">
    <source>
        <dbReference type="ARBA" id="ARBA00022692"/>
    </source>
</evidence>
<accession>A0A0V8GEW4</accession>
<dbReference type="GO" id="GO:0000155">
    <property type="term" value="F:phosphorelay sensor kinase activity"/>
    <property type="evidence" value="ECO:0007669"/>
    <property type="project" value="InterPro"/>
</dbReference>
<dbReference type="InterPro" id="IPR003594">
    <property type="entry name" value="HATPase_dom"/>
</dbReference>
<dbReference type="EC" id="2.7.13.3" evidence="3"/>
<evidence type="ECO:0000256" key="13">
    <source>
        <dbReference type="ARBA" id="ARBA00023136"/>
    </source>
</evidence>
<dbReference type="GO" id="GO:0005886">
    <property type="term" value="C:plasma membrane"/>
    <property type="evidence" value="ECO:0007669"/>
    <property type="project" value="UniProtKB-SubCell"/>
</dbReference>
<dbReference type="InterPro" id="IPR004358">
    <property type="entry name" value="Sig_transdc_His_kin-like_C"/>
</dbReference>
<keyword evidence="8" id="KW-0547">Nucleotide-binding</keyword>
<comment type="subcellular location">
    <subcellularLocation>
        <location evidence="2">Cell membrane</location>
        <topology evidence="2">Multi-pass membrane protein</topology>
    </subcellularLocation>
</comment>
<evidence type="ECO:0000256" key="1">
    <source>
        <dbReference type="ARBA" id="ARBA00000085"/>
    </source>
</evidence>
<dbReference type="PANTHER" id="PTHR45528:SF1">
    <property type="entry name" value="SENSOR HISTIDINE KINASE CPXA"/>
    <property type="match status" value="1"/>
</dbReference>
<protein>
    <recommendedName>
        <fullName evidence="3">histidine kinase</fullName>
        <ecNumber evidence="3">2.7.13.3</ecNumber>
    </recommendedName>
</protein>
<dbReference type="Proteomes" id="UP000053797">
    <property type="component" value="Unassembled WGS sequence"/>
</dbReference>
<dbReference type="CDD" id="cd00082">
    <property type="entry name" value="HisKA"/>
    <property type="match status" value="1"/>
</dbReference>
<comment type="catalytic activity">
    <reaction evidence="1">
        <text>ATP + protein L-histidine = ADP + protein N-phospho-L-histidine.</text>
        <dbReference type="EC" id="2.7.13.3"/>
    </reaction>
</comment>
<reference evidence="16 17" key="1">
    <citation type="journal article" date="2015" name="Int. J. Syst. Evol. Microbiol.">
        <title>Exiguobacterium enclense sp. nov., isolated from sediment.</title>
        <authorList>
            <person name="Dastager S.G."/>
            <person name="Mawlankar R."/>
            <person name="Sonalkar V.V."/>
            <person name="Thorat M.N."/>
            <person name="Mual P."/>
            <person name="Verma A."/>
            <person name="Krishnamurthi S."/>
            <person name="Tang S.K."/>
            <person name="Li W.J."/>
        </authorList>
    </citation>
    <scope>NUCLEOTIDE SEQUENCE [LARGE SCALE GENOMIC DNA]</scope>
    <source>
        <strain evidence="16 17">NIO-1109</strain>
    </source>
</reference>
<keyword evidence="5" id="KW-0597">Phosphoprotein</keyword>
<dbReference type="SUPFAM" id="SSF47384">
    <property type="entry name" value="Homodimeric domain of signal transducing histidine kinase"/>
    <property type="match status" value="1"/>
</dbReference>
<dbReference type="SMART" id="SM00388">
    <property type="entry name" value="HisKA"/>
    <property type="match status" value="1"/>
</dbReference>
<evidence type="ECO:0000256" key="11">
    <source>
        <dbReference type="ARBA" id="ARBA00022989"/>
    </source>
</evidence>
<evidence type="ECO:0000256" key="2">
    <source>
        <dbReference type="ARBA" id="ARBA00004651"/>
    </source>
</evidence>
<dbReference type="PANTHER" id="PTHR45528">
    <property type="entry name" value="SENSOR HISTIDINE KINASE CPXA"/>
    <property type="match status" value="1"/>
</dbReference>
<evidence type="ECO:0000256" key="9">
    <source>
        <dbReference type="ARBA" id="ARBA00022777"/>
    </source>
</evidence>
<keyword evidence="6" id="KW-0808">Transferase</keyword>
<dbReference type="GeneID" id="90837635"/>
<dbReference type="InterPro" id="IPR036890">
    <property type="entry name" value="HATPase_C_sf"/>
</dbReference>
<keyword evidence="13 14" id="KW-0472">Membrane</keyword>
<dbReference type="GO" id="GO:0005524">
    <property type="term" value="F:ATP binding"/>
    <property type="evidence" value="ECO:0007669"/>
    <property type="project" value="UniProtKB-KW"/>
</dbReference>
<evidence type="ECO:0000256" key="14">
    <source>
        <dbReference type="SAM" id="Phobius"/>
    </source>
</evidence>
<dbReference type="PRINTS" id="PR00344">
    <property type="entry name" value="BCTRLSENSOR"/>
</dbReference>
<dbReference type="SUPFAM" id="SSF55874">
    <property type="entry name" value="ATPase domain of HSP90 chaperone/DNA topoisomerase II/histidine kinase"/>
    <property type="match status" value="1"/>
</dbReference>
<dbReference type="PROSITE" id="PS50109">
    <property type="entry name" value="HIS_KIN"/>
    <property type="match status" value="1"/>
</dbReference>
<evidence type="ECO:0000259" key="15">
    <source>
        <dbReference type="PROSITE" id="PS50109"/>
    </source>
</evidence>
<evidence type="ECO:0000256" key="5">
    <source>
        <dbReference type="ARBA" id="ARBA00022553"/>
    </source>
</evidence>
<dbReference type="EMBL" id="LNQL01000003">
    <property type="protein sequence ID" value="KSU48808.1"/>
    <property type="molecule type" value="Genomic_DNA"/>
</dbReference>
<dbReference type="SMART" id="SM00387">
    <property type="entry name" value="HATPase_c"/>
    <property type="match status" value="1"/>
</dbReference>
<gene>
    <name evidence="16" type="ORF">AS033_10795</name>
</gene>
<dbReference type="Pfam" id="PF02518">
    <property type="entry name" value="HATPase_c"/>
    <property type="match status" value="1"/>
</dbReference>
<evidence type="ECO:0000256" key="3">
    <source>
        <dbReference type="ARBA" id="ARBA00012438"/>
    </source>
</evidence>
<keyword evidence="4" id="KW-1003">Cell membrane</keyword>
<dbReference type="Gene3D" id="1.10.287.130">
    <property type="match status" value="1"/>
</dbReference>
<dbReference type="InterPro" id="IPR003661">
    <property type="entry name" value="HisK_dim/P_dom"/>
</dbReference>